<feature type="region of interest" description="Disordered" evidence="1">
    <location>
        <begin position="177"/>
        <end position="220"/>
    </location>
</feature>
<comment type="caution">
    <text evidence="2">The sequence shown here is derived from an EMBL/GenBank/DDBJ whole genome shotgun (WGS) entry which is preliminary data.</text>
</comment>
<sequence>MTASVLSTDIVYCLRANIVGSEPVQFRRAGNRKSSSRRSGRLPETRGLPASVASAYPSPLYERRGAGGAPFTALILFRVGRRDRLDGHASTVCRPPPAARFMDDVNYKASGSAPAGAVVPMTLLTLMASARGAFHGGHAPRRAPPPPASPGELLQPTTSASRLTRPICIARGAQYAGAGAGRGPKYEGFAGMRPDARPRGARAFLPPATLSSTPVHRRAA</sequence>
<dbReference type="AlphaFoldDB" id="A0A4C1YI07"/>
<keyword evidence="3" id="KW-1185">Reference proteome</keyword>
<organism evidence="2 3">
    <name type="scientific">Eumeta variegata</name>
    <name type="common">Bagworm moth</name>
    <name type="synonym">Eumeta japonica</name>
    <dbReference type="NCBI Taxonomy" id="151549"/>
    <lineage>
        <taxon>Eukaryota</taxon>
        <taxon>Metazoa</taxon>
        <taxon>Ecdysozoa</taxon>
        <taxon>Arthropoda</taxon>
        <taxon>Hexapoda</taxon>
        <taxon>Insecta</taxon>
        <taxon>Pterygota</taxon>
        <taxon>Neoptera</taxon>
        <taxon>Endopterygota</taxon>
        <taxon>Lepidoptera</taxon>
        <taxon>Glossata</taxon>
        <taxon>Ditrysia</taxon>
        <taxon>Tineoidea</taxon>
        <taxon>Psychidae</taxon>
        <taxon>Oiketicinae</taxon>
        <taxon>Eumeta</taxon>
    </lineage>
</organism>
<reference evidence="2 3" key="1">
    <citation type="journal article" date="2019" name="Commun. Biol.">
        <title>The bagworm genome reveals a unique fibroin gene that provides high tensile strength.</title>
        <authorList>
            <person name="Kono N."/>
            <person name="Nakamura H."/>
            <person name="Ohtoshi R."/>
            <person name="Tomita M."/>
            <person name="Numata K."/>
            <person name="Arakawa K."/>
        </authorList>
    </citation>
    <scope>NUCLEOTIDE SEQUENCE [LARGE SCALE GENOMIC DNA]</scope>
</reference>
<protein>
    <submittedName>
        <fullName evidence="2">Uncharacterized protein</fullName>
    </submittedName>
</protein>
<evidence type="ECO:0000313" key="3">
    <source>
        <dbReference type="Proteomes" id="UP000299102"/>
    </source>
</evidence>
<evidence type="ECO:0000256" key="1">
    <source>
        <dbReference type="SAM" id="MobiDB-lite"/>
    </source>
</evidence>
<feature type="compositionally biased region" description="Basic residues" evidence="1">
    <location>
        <begin position="29"/>
        <end position="40"/>
    </location>
</feature>
<proteinExistence type="predicted"/>
<feature type="region of interest" description="Disordered" evidence="1">
    <location>
        <begin position="28"/>
        <end position="50"/>
    </location>
</feature>
<dbReference type="Proteomes" id="UP000299102">
    <property type="component" value="Unassembled WGS sequence"/>
</dbReference>
<name>A0A4C1YI07_EUMVA</name>
<evidence type="ECO:0000313" key="2">
    <source>
        <dbReference type="EMBL" id="GBP73975.1"/>
    </source>
</evidence>
<feature type="region of interest" description="Disordered" evidence="1">
    <location>
        <begin position="135"/>
        <end position="160"/>
    </location>
</feature>
<accession>A0A4C1YI07</accession>
<dbReference type="EMBL" id="BGZK01001194">
    <property type="protein sequence ID" value="GBP73975.1"/>
    <property type="molecule type" value="Genomic_DNA"/>
</dbReference>
<gene>
    <name evidence="2" type="ORF">EVAR_87840_1</name>
</gene>